<comment type="cofactor">
    <cofactor evidence="2">
        <name>Mg(2+)</name>
        <dbReference type="ChEBI" id="CHEBI:18420"/>
    </cofactor>
</comment>
<evidence type="ECO:0000313" key="14">
    <source>
        <dbReference type="Proteomes" id="UP000000442"/>
    </source>
</evidence>
<dbReference type="InterPro" id="IPR002156">
    <property type="entry name" value="RNaseH_domain"/>
</dbReference>
<dbReference type="eggNOG" id="COG0328">
    <property type="taxonomic scope" value="Bacteria"/>
</dbReference>
<feature type="domain" description="RNase H type-1" evidence="12">
    <location>
        <begin position="68"/>
        <end position="200"/>
    </location>
</feature>
<evidence type="ECO:0000256" key="2">
    <source>
        <dbReference type="ARBA" id="ARBA00001946"/>
    </source>
</evidence>
<dbReference type="AlphaFoldDB" id="C0QLK2"/>
<comment type="catalytic activity">
    <reaction evidence="1">
        <text>Endonucleolytic cleavage to 5'-phosphomonoester.</text>
        <dbReference type="EC" id="3.1.26.4"/>
    </reaction>
</comment>
<dbReference type="InterPro" id="IPR022892">
    <property type="entry name" value="RNaseHI"/>
</dbReference>
<evidence type="ECO:0000256" key="1">
    <source>
        <dbReference type="ARBA" id="ARBA00000077"/>
    </source>
</evidence>
<dbReference type="STRING" id="177437.HRM2_32270"/>
<dbReference type="OrthoDB" id="7845843at2"/>
<comment type="similarity">
    <text evidence="3">Belongs to the RNase H family.</text>
</comment>
<name>C0QLK2_DESAH</name>
<dbReference type="EC" id="3.1.26.4" evidence="5"/>
<dbReference type="HOGENOM" id="CLU_1358597_0_0_7"/>
<evidence type="ECO:0000256" key="8">
    <source>
        <dbReference type="ARBA" id="ARBA00022759"/>
    </source>
</evidence>
<protein>
    <recommendedName>
        <fullName evidence="5">ribonuclease H</fullName>
        <ecNumber evidence="5">3.1.26.4</ecNumber>
    </recommendedName>
</protein>
<feature type="compositionally biased region" description="Polar residues" evidence="11">
    <location>
        <begin position="55"/>
        <end position="64"/>
    </location>
</feature>
<accession>C0QLK2</accession>
<dbReference type="GO" id="GO:0046872">
    <property type="term" value="F:metal ion binding"/>
    <property type="evidence" value="ECO:0007669"/>
    <property type="project" value="UniProtKB-KW"/>
</dbReference>
<evidence type="ECO:0000256" key="9">
    <source>
        <dbReference type="ARBA" id="ARBA00022801"/>
    </source>
</evidence>
<evidence type="ECO:0000256" key="11">
    <source>
        <dbReference type="SAM" id="MobiDB-lite"/>
    </source>
</evidence>
<comment type="subunit">
    <text evidence="4">Monomer.</text>
</comment>
<organism evidence="13 14">
    <name type="scientific">Desulforapulum autotrophicum (strain ATCC 43914 / DSM 3382 / VKM B-1955 / HRM2)</name>
    <name type="common">Desulfobacterium autotrophicum</name>
    <dbReference type="NCBI Taxonomy" id="177437"/>
    <lineage>
        <taxon>Bacteria</taxon>
        <taxon>Pseudomonadati</taxon>
        <taxon>Thermodesulfobacteriota</taxon>
        <taxon>Desulfobacteria</taxon>
        <taxon>Desulfobacterales</taxon>
        <taxon>Desulfobacteraceae</taxon>
        <taxon>Desulforapulum</taxon>
    </lineage>
</organism>
<dbReference type="PROSITE" id="PS50879">
    <property type="entry name" value="RNASE_H_1"/>
    <property type="match status" value="1"/>
</dbReference>
<dbReference type="Pfam" id="PF00075">
    <property type="entry name" value="RNase_H"/>
    <property type="match status" value="1"/>
</dbReference>
<dbReference type="CDD" id="cd09278">
    <property type="entry name" value="RNase_HI_prokaryote_like"/>
    <property type="match status" value="1"/>
</dbReference>
<dbReference type="InterPro" id="IPR050092">
    <property type="entry name" value="RNase_H"/>
</dbReference>
<dbReference type="GO" id="GO:0003676">
    <property type="term" value="F:nucleic acid binding"/>
    <property type="evidence" value="ECO:0007669"/>
    <property type="project" value="InterPro"/>
</dbReference>
<dbReference type="KEGG" id="dat:HRM2_32270"/>
<dbReference type="InterPro" id="IPR036397">
    <property type="entry name" value="RNaseH_sf"/>
</dbReference>
<evidence type="ECO:0000256" key="5">
    <source>
        <dbReference type="ARBA" id="ARBA00012180"/>
    </source>
</evidence>
<evidence type="ECO:0000256" key="3">
    <source>
        <dbReference type="ARBA" id="ARBA00005300"/>
    </source>
</evidence>
<evidence type="ECO:0000259" key="12">
    <source>
        <dbReference type="PROSITE" id="PS50879"/>
    </source>
</evidence>
<dbReference type="InterPro" id="IPR012337">
    <property type="entry name" value="RNaseH-like_sf"/>
</dbReference>
<dbReference type="PANTHER" id="PTHR10642:SF26">
    <property type="entry name" value="RIBONUCLEASE H1"/>
    <property type="match status" value="1"/>
</dbReference>
<keyword evidence="14" id="KW-1185">Reference proteome</keyword>
<keyword evidence="9 13" id="KW-0378">Hydrolase</keyword>
<dbReference type="SUPFAM" id="SSF53098">
    <property type="entry name" value="Ribonuclease H-like"/>
    <property type="match status" value="1"/>
</dbReference>
<feature type="region of interest" description="Disordered" evidence="11">
    <location>
        <begin position="35"/>
        <end position="64"/>
    </location>
</feature>
<proteinExistence type="inferred from homology"/>
<dbReference type="RefSeq" id="WP_015905068.1">
    <property type="nucleotide sequence ID" value="NC_012108.1"/>
</dbReference>
<reference evidence="13 14" key="1">
    <citation type="journal article" date="2009" name="Environ. Microbiol.">
        <title>Genome sequence of Desulfobacterium autotrophicum HRM2, a marine sulfate reducer oxidizing organic carbon completely to carbon dioxide.</title>
        <authorList>
            <person name="Strittmatter A.W."/>
            <person name="Liesegang H."/>
            <person name="Rabus R."/>
            <person name="Decker I."/>
            <person name="Amann J."/>
            <person name="Andres S."/>
            <person name="Henne A."/>
            <person name="Fricke W.F."/>
            <person name="Martinez-Arias R."/>
            <person name="Bartels D."/>
            <person name="Goesmann A."/>
            <person name="Krause L."/>
            <person name="Puehler A."/>
            <person name="Klenk H.P."/>
            <person name="Richter M."/>
            <person name="Schuler M."/>
            <person name="Gloeckner F.O."/>
            <person name="Meyerdierks A."/>
            <person name="Gottschalk G."/>
            <person name="Amann R."/>
        </authorList>
    </citation>
    <scope>NUCLEOTIDE SEQUENCE [LARGE SCALE GENOMIC DNA]</scope>
    <source>
        <strain evidence="14">ATCC 43914 / DSM 3382 / HRM2</strain>
    </source>
</reference>
<keyword evidence="7" id="KW-0479">Metal-binding</keyword>
<dbReference type="GO" id="GO:0004523">
    <property type="term" value="F:RNA-DNA hybrid ribonuclease activity"/>
    <property type="evidence" value="ECO:0007669"/>
    <property type="project" value="UniProtKB-EC"/>
</dbReference>
<dbReference type="Proteomes" id="UP000000442">
    <property type="component" value="Chromosome"/>
</dbReference>
<evidence type="ECO:0000313" key="13">
    <source>
        <dbReference type="EMBL" id="ACN16306.1"/>
    </source>
</evidence>
<dbReference type="GO" id="GO:0043137">
    <property type="term" value="P:DNA replication, removal of RNA primer"/>
    <property type="evidence" value="ECO:0007669"/>
    <property type="project" value="TreeGrafter"/>
</dbReference>
<evidence type="ECO:0000256" key="10">
    <source>
        <dbReference type="ARBA" id="ARBA00022842"/>
    </source>
</evidence>
<keyword evidence="8" id="KW-0255">Endonuclease</keyword>
<keyword evidence="6" id="KW-0540">Nuclease</keyword>
<keyword evidence="10" id="KW-0460">Magnesium</keyword>
<dbReference type="PANTHER" id="PTHR10642">
    <property type="entry name" value="RIBONUCLEASE H1"/>
    <property type="match status" value="1"/>
</dbReference>
<dbReference type="EMBL" id="CP001087">
    <property type="protein sequence ID" value="ACN16306.1"/>
    <property type="molecule type" value="Genomic_DNA"/>
</dbReference>
<evidence type="ECO:0000256" key="6">
    <source>
        <dbReference type="ARBA" id="ARBA00022722"/>
    </source>
</evidence>
<sequence>MTIVDELKQIQRQINALNNRAAQLLDQLTDPSAHSLPAPSLAVPGSDVEGEDVSAQESPGDNGVSISSDFPIFIYTDGACSGNPGPAGSGVVVIQNDIIVHEISESLGPATNNIAELTAIKLGIEFVKDHHETPVTLYTDSRYAIGILTMNWKAKANVELVESIRKLMKPFKRLKVVHVKGHSGHPGNERADLLAVRGSMA</sequence>
<evidence type="ECO:0000256" key="4">
    <source>
        <dbReference type="ARBA" id="ARBA00011245"/>
    </source>
</evidence>
<evidence type="ECO:0000256" key="7">
    <source>
        <dbReference type="ARBA" id="ARBA00022723"/>
    </source>
</evidence>
<gene>
    <name evidence="13" type="primary">rnhA2</name>
    <name evidence="13" type="ordered locus">HRM2_32270</name>
</gene>
<dbReference type="Gene3D" id="3.30.420.10">
    <property type="entry name" value="Ribonuclease H-like superfamily/Ribonuclease H"/>
    <property type="match status" value="1"/>
</dbReference>